<feature type="compositionally biased region" description="Low complexity" evidence="6">
    <location>
        <begin position="423"/>
        <end position="433"/>
    </location>
</feature>
<evidence type="ECO:0000259" key="7">
    <source>
        <dbReference type="Pfam" id="PF00723"/>
    </source>
</evidence>
<proteinExistence type="inferred from homology"/>
<dbReference type="Gene3D" id="1.50.10.10">
    <property type="match status" value="1"/>
</dbReference>
<protein>
    <recommendedName>
        <fullName evidence="5">Phosphorylase b kinase regulatory subunit</fullName>
    </recommendedName>
</protein>
<dbReference type="InterPro" id="IPR008928">
    <property type="entry name" value="6-hairpin_glycosidase_sf"/>
</dbReference>
<keyword evidence="4 5" id="KW-0112">Calmodulin-binding</keyword>
<gene>
    <name evidence="8" type="ORF">NP493_65g06037</name>
</gene>
<accession>A0AAD9UIL7</accession>
<keyword evidence="9" id="KW-1185">Reference proteome</keyword>
<comment type="subcellular location">
    <subcellularLocation>
        <location evidence="5">Cell membrane</location>
        <topology evidence="5">Lipid-anchor</topology>
        <orientation evidence="5">Cytoplasmic side</orientation>
    </subcellularLocation>
</comment>
<feature type="region of interest" description="Disordered" evidence="6">
    <location>
        <begin position="411"/>
        <end position="433"/>
    </location>
</feature>
<evidence type="ECO:0000256" key="3">
    <source>
        <dbReference type="ARBA" id="ARBA00022600"/>
    </source>
</evidence>
<organism evidence="8 9">
    <name type="scientific">Ridgeia piscesae</name>
    <name type="common">Tubeworm</name>
    <dbReference type="NCBI Taxonomy" id="27915"/>
    <lineage>
        <taxon>Eukaryota</taxon>
        <taxon>Metazoa</taxon>
        <taxon>Spiralia</taxon>
        <taxon>Lophotrochozoa</taxon>
        <taxon>Annelida</taxon>
        <taxon>Polychaeta</taxon>
        <taxon>Sedentaria</taxon>
        <taxon>Canalipalpata</taxon>
        <taxon>Sabellida</taxon>
        <taxon>Siboglinidae</taxon>
        <taxon>Ridgeia</taxon>
    </lineage>
</organism>
<feature type="domain" description="GH15-like" evidence="7">
    <location>
        <begin position="2"/>
        <end position="823"/>
    </location>
</feature>
<dbReference type="PANTHER" id="PTHR10749">
    <property type="entry name" value="PHOSPHORYLASE B KINASE REGULATORY SUBUNIT"/>
    <property type="match status" value="1"/>
</dbReference>
<evidence type="ECO:0000313" key="8">
    <source>
        <dbReference type="EMBL" id="KAK2190913.1"/>
    </source>
</evidence>
<dbReference type="GO" id="GO:0005964">
    <property type="term" value="C:phosphorylase kinase complex"/>
    <property type="evidence" value="ECO:0007669"/>
    <property type="project" value="TreeGrafter"/>
</dbReference>
<dbReference type="Proteomes" id="UP001209878">
    <property type="component" value="Unassembled WGS sequence"/>
</dbReference>
<keyword evidence="3 5" id="KW-0321">Glycogen metabolism</keyword>
<sequence length="869" mass="98770">MYQSPTTGMFPHDLSQPGCVESHVRDSIYCATAIWALSQAFKRIDDDKGKTLELAQSAVKCMRGILACWMRQADKVEKFKMNQSPKNALHSKFHLVTGDTVTRDEEYEHLQIDCVALYLIFLVQMITSGLQIIFTTDEVNFVQNLVFYVERAYRTTDFGMWERGSKYNNGSSELHASSVGMAKAALESIGGENMFGLVGSYWSTIYVGVDTHHRNQMTFNTLLPRESASKNTDASLLPTVSWPAFAIHEETLARHTLDKITRKLKGNYGFKRFLRDGRYTMLEDRNRKYYRPEEIKTFDGIECQWPLFAIYFLIDSIFRRDKEQIEHYQNMVKSLVKQTKEGPIVPKYYYVSMDCIEAERAKPGSQKRVASSEGTDGNIFLWGQSVYIISQLLVEGLLNVNELDPIRRHLPAAERPRPNSRYSSFQRGSSTQSSPSDLVIQVALISESVRLQQMLSTYGIQTQTPHQVDPIQIWPPCELAKAYEQLGVNQKLGLSGRPPRPVGGLGTGKIYRACGSTVICYPLLFETSDFYLCQDMRLVLDDVKTDLAFLSKCWKLSGRPTFCMIIREDNLRGPNARYIFQLLAQFKRGDCDGIKVRLGRLQEFISSACIEHLDFLTMRCAEQMSFQPFVERSQMTHAFRSLTNIAMPAVNETETENWIDTKMLNTLSNWELSQNVCTTADNYVQMQILEILLRREGLYFRMDDLTVEERLESLCRNAGNHQQWAVVRFGASLLGKVVDSLAPSITSILVRGKQVTIGVFGHEEEVIEKPISPQGIKHILYSKCFPHDIIQAVLQQELLLNIGKFITTNPKLFDGILKIRIGWVVQALKLELTNCSGEDASLNVLSPSAIKSLLLQVLSLPTSKKYSNR</sequence>
<evidence type="ECO:0000313" key="9">
    <source>
        <dbReference type="Proteomes" id="UP001209878"/>
    </source>
</evidence>
<keyword evidence="5" id="KW-0636">Prenylation</keyword>
<evidence type="ECO:0000256" key="5">
    <source>
        <dbReference type="RuleBase" id="RU364123"/>
    </source>
</evidence>
<dbReference type="GO" id="GO:0005516">
    <property type="term" value="F:calmodulin binding"/>
    <property type="evidence" value="ECO:0007669"/>
    <property type="project" value="UniProtKB-KW"/>
</dbReference>
<evidence type="ECO:0000256" key="1">
    <source>
        <dbReference type="ARBA" id="ARBA00005131"/>
    </source>
</evidence>
<dbReference type="PANTHER" id="PTHR10749:SF8">
    <property type="entry name" value="PHOSPHORYLASE B KINASE REGULATORY SUBUNIT BETA"/>
    <property type="match status" value="1"/>
</dbReference>
<dbReference type="InterPro" id="IPR008734">
    <property type="entry name" value="PHK_A/B_su"/>
</dbReference>
<evidence type="ECO:0000256" key="2">
    <source>
        <dbReference type="ARBA" id="ARBA00007128"/>
    </source>
</evidence>
<dbReference type="AlphaFoldDB" id="A0AAD9UIL7"/>
<comment type="function">
    <text evidence="5">Phosphorylase b kinase catalyzes the phosphorylation of serine in certain substrates, including troponin I.</text>
</comment>
<dbReference type="SUPFAM" id="SSF48208">
    <property type="entry name" value="Six-hairpin glycosidases"/>
    <property type="match status" value="1"/>
</dbReference>
<dbReference type="EMBL" id="JAODUO010000065">
    <property type="protein sequence ID" value="KAK2190913.1"/>
    <property type="molecule type" value="Genomic_DNA"/>
</dbReference>
<dbReference type="InterPro" id="IPR012341">
    <property type="entry name" value="6hp_glycosidase-like_sf"/>
</dbReference>
<keyword evidence="5" id="KW-0472">Membrane</keyword>
<evidence type="ECO:0000256" key="4">
    <source>
        <dbReference type="ARBA" id="ARBA00022860"/>
    </source>
</evidence>
<dbReference type="GO" id="GO:0005977">
    <property type="term" value="P:glycogen metabolic process"/>
    <property type="evidence" value="ECO:0007669"/>
    <property type="project" value="UniProtKB-KW"/>
</dbReference>
<keyword evidence="5" id="KW-0119">Carbohydrate metabolism</keyword>
<keyword evidence="5" id="KW-0449">Lipoprotein</keyword>
<keyword evidence="5" id="KW-1003">Cell membrane</keyword>
<dbReference type="GO" id="GO:0005886">
    <property type="term" value="C:plasma membrane"/>
    <property type="evidence" value="ECO:0007669"/>
    <property type="project" value="UniProtKB-SubCell"/>
</dbReference>
<comment type="pathway">
    <text evidence="1 5">Glycan biosynthesis; glycogen metabolism.</text>
</comment>
<comment type="caution">
    <text evidence="8">The sequence shown here is derived from an EMBL/GenBank/DDBJ whole genome shotgun (WGS) entry which is preliminary data.</text>
</comment>
<reference evidence="8" key="1">
    <citation type="journal article" date="2023" name="Mol. Biol. Evol.">
        <title>Third-Generation Sequencing Reveals the Adaptive Role of the Epigenome in Three Deep-Sea Polychaetes.</title>
        <authorList>
            <person name="Perez M."/>
            <person name="Aroh O."/>
            <person name="Sun Y."/>
            <person name="Lan Y."/>
            <person name="Juniper S.K."/>
            <person name="Young C.R."/>
            <person name="Angers B."/>
            <person name="Qian P.Y."/>
        </authorList>
    </citation>
    <scope>NUCLEOTIDE SEQUENCE</scope>
    <source>
        <strain evidence="8">R07B-5</strain>
    </source>
</reference>
<comment type="similarity">
    <text evidence="2 5">Belongs to the phosphorylase b kinase regulatory chain family.</text>
</comment>
<dbReference type="InterPro" id="IPR011613">
    <property type="entry name" value="GH15-like"/>
</dbReference>
<name>A0AAD9UIL7_RIDPI</name>
<evidence type="ECO:0000256" key="6">
    <source>
        <dbReference type="SAM" id="MobiDB-lite"/>
    </source>
</evidence>
<dbReference type="Pfam" id="PF00723">
    <property type="entry name" value="Glyco_hydro_15"/>
    <property type="match status" value="1"/>
</dbReference>